<evidence type="ECO:0000256" key="5">
    <source>
        <dbReference type="ARBA" id="ARBA00022989"/>
    </source>
</evidence>
<evidence type="ECO:0000259" key="9">
    <source>
        <dbReference type="Pfam" id="PF01699"/>
    </source>
</evidence>
<dbReference type="GO" id="GO:0008273">
    <property type="term" value="F:calcium, potassium:sodium antiporter activity"/>
    <property type="evidence" value="ECO:0007669"/>
    <property type="project" value="TreeGrafter"/>
</dbReference>
<evidence type="ECO:0000256" key="8">
    <source>
        <dbReference type="SAM" id="Phobius"/>
    </source>
</evidence>
<evidence type="ECO:0000256" key="1">
    <source>
        <dbReference type="ARBA" id="ARBA00004141"/>
    </source>
</evidence>
<dbReference type="Pfam" id="PF01699">
    <property type="entry name" value="Na_Ca_ex"/>
    <property type="match status" value="2"/>
</dbReference>
<dbReference type="PANTHER" id="PTHR10846:SF8">
    <property type="entry name" value="INNER MEMBRANE PROTEIN YRBG"/>
    <property type="match status" value="1"/>
</dbReference>
<feature type="transmembrane region" description="Helical" evidence="8">
    <location>
        <begin position="310"/>
        <end position="329"/>
    </location>
</feature>
<evidence type="ECO:0000313" key="10">
    <source>
        <dbReference type="EMBL" id="OBT97294.1"/>
    </source>
</evidence>
<evidence type="ECO:0000313" key="11">
    <source>
        <dbReference type="Proteomes" id="UP000091956"/>
    </source>
</evidence>
<dbReference type="RefSeq" id="XP_018131027.1">
    <property type="nucleotide sequence ID" value="XM_018274194.2"/>
</dbReference>
<dbReference type="InterPro" id="IPR044880">
    <property type="entry name" value="NCX_ion-bd_dom_sf"/>
</dbReference>
<feature type="transmembrane region" description="Helical" evidence="8">
    <location>
        <begin position="335"/>
        <end position="355"/>
    </location>
</feature>
<organism evidence="10 11">
    <name type="scientific">Pseudogymnoascus verrucosus</name>
    <dbReference type="NCBI Taxonomy" id="342668"/>
    <lineage>
        <taxon>Eukaryota</taxon>
        <taxon>Fungi</taxon>
        <taxon>Dikarya</taxon>
        <taxon>Ascomycota</taxon>
        <taxon>Pezizomycotina</taxon>
        <taxon>Leotiomycetes</taxon>
        <taxon>Thelebolales</taxon>
        <taxon>Thelebolaceae</taxon>
        <taxon>Pseudogymnoascus</taxon>
    </lineage>
</organism>
<dbReference type="AlphaFoldDB" id="A0A1B8GN77"/>
<dbReference type="PANTHER" id="PTHR10846">
    <property type="entry name" value="SODIUM/POTASSIUM/CALCIUM EXCHANGER"/>
    <property type="match status" value="1"/>
</dbReference>
<feature type="compositionally biased region" description="Acidic residues" evidence="7">
    <location>
        <begin position="165"/>
        <end position="175"/>
    </location>
</feature>
<evidence type="ECO:0000256" key="7">
    <source>
        <dbReference type="SAM" id="MobiDB-lite"/>
    </source>
</evidence>
<comment type="similarity">
    <text evidence="2">Belongs to the Ca(2+):cation antiporter (CaCA) (TC 2.A.19) family. SLC24A subfamily.</text>
</comment>
<dbReference type="InterPro" id="IPR004481">
    <property type="entry name" value="K/Na/Ca-exchanger"/>
</dbReference>
<feature type="transmembrane region" description="Helical" evidence="8">
    <location>
        <begin position="209"/>
        <end position="230"/>
    </location>
</feature>
<dbReference type="OrthoDB" id="2127281at2759"/>
<dbReference type="GO" id="GO:0005886">
    <property type="term" value="C:plasma membrane"/>
    <property type="evidence" value="ECO:0007669"/>
    <property type="project" value="TreeGrafter"/>
</dbReference>
<dbReference type="Gene3D" id="1.20.1420.30">
    <property type="entry name" value="NCX, central ion-binding region"/>
    <property type="match status" value="2"/>
</dbReference>
<dbReference type="GeneID" id="28838112"/>
<keyword evidence="11" id="KW-1185">Reference proteome</keyword>
<feature type="domain" description="Sodium/calcium exchanger membrane region" evidence="9">
    <location>
        <begin position="215"/>
        <end position="350"/>
    </location>
</feature>
<sequence length="357" mass="37587">MNWDTICFNGSAFIAGLFLLEFGADRFIDHTAIVATRLGVSQTLIALLTAGAEWEELVVVVASVLQNRSSLAIGNVVGSSISNILGAFSLGLLFYPGRMVFDRSAKLYAAILFLITTVFTVVALTTGLGKVVGGLFIAAFAVYLVSIGYGIYRGVLDAPERLDSDSESDSDDDEGANGSDSEAQRLPAETSPLLANGAQGNRSTHKHSLLYHSAQLVLGFLALSLSGYVLSHTAASIADEFGLSNTVVGVTVLSFATTLPEKFVAVIGGARGHGGIVAASTAGSNIFLLTLCLGVTLVAGDQVELADSVVPFELLVTWASSALFCLLVFTGSERWVGGLLLVLYVVFIVLEFTVYRR</sequence>
<proteinExistence type="inferred from homology"/>
<feature type="transmembrane region" description="Helical" evidence="8">
    <location>
        <begin position="131"/>
        <end position="152"/>
    </location>
</feature>
<feature type="transmembrane region" description="Helical" evidence="8">
    <location>
        <begin position="276"/>
        <end position="298"/>
    </location>
</feature>
<dbReference type="InterPro" id="IPR004837">
    <property type="entry name" value="NaCa_Exmemb"/>
</dbReference>
<dbReference type="FunFam" id="1.20.1420.30:FF:000039">
    <property type="entry name" value="WGS project CABT00000000 data, contig 2.3"/>
    <property type="match status" value="1"/>
</dbReference>
<dbReference type="EMBL" id="KV460223">
    <property type="protein sequence ID" value="OBT97294.1"/>
    <property type="molecule type" value="Genomic_DNA"/>
</dbReference>
<keyword evidence="3" id="KW-0813">Transport</keyword>
<keyword evidence="4 8" id="KW-0812">Transmembrane</keyword>
<dbReference type="GO" id="GO:0006874">
    <property type="term" value="P:intracellular calcium ion homeostasis"/>
    <property type="evidence" value="ECO:0007669"/>
    <property type="project" value="TreeGrafter"/>
</dbReference>
<feature type="transmembrane region" description="Helical" evidence="8">
    <location>
        <begin position="6"/>
        <end position="24"/>
    </location>
</feature>
<reference evidence="11" key="2">
    <citation type="journal article" date="2018" name="Nat. Commun.">
        <title>Extreme sensitivity to ultraviolet light in the fungal pathogen causing white-nose syndrome of bats.</title>
        <authorList>
            <person name="Palmer J.M."/>
            <person name="Drees K.P."/>
            <person name="Foster J.T."/>
            <person name="Lindner D.L."/>
        </authorList>
    </citation>
    <scope>NUCLEOTIDE SEQUENCE [LARGE SCALE GENOMIC DNA]</scope>
    <source>
        <strain evidence="11">UAMH 10579</strain>
    </source>
</reference>
<accession>A0A1B8GN77</accession>
<feature type="domain" description="Sodium/calcium exchanger membrane region" evidence="9">
    <location>
        <begin position="12"/>
        <end position="145"/>
    </location>
</feature>
<feature type="transmembrane region" description="Helical" evidence="8">
    <location>
        <begin position="107"/>
        <end position="125"/>
    </location>
</feature>
<evidence type="ECO:0000256" key="6">
    <source>
        <dbReference type="ARBA" id="ARBA00023136"/>
    </source>
</evidence>
<reference evidence="10 11" key="1">
    <citation type="submission" date="2016-03" db="EMBL/GenBank/DDBJ databases">
        <title>Comparative genomics of Pseudogymnoascus destructans, the fungus causing white-nose syndrome of bats.</title>
        <authorList>
            <person name="Palmer J.M."/>
            <person name="Drees K.P."/>
            <person name="Foster J.T."/>
            <person name="Lindner D.L."/>
        </authorList>
    </citation>
    <scope>NUCLEOTIDE SEQUENCE [LARGE SCALE GENOMIC DNA]</scope>
    <source>
        <strain evidence="10 11">UAMH 10579</strain>
    </source>
</reference>
<feature type="region of interest" description="Disordered" evidence="7">
    <location>
        <begin position="162"/>
        <end position="184"/>
    </location>
</feature>
<gene>
    <name evidence="10" type="ORF">VE01_04726</name>
</gene>
<dbReference type="Proteomes" id="UP000091956">
    <property type="component" value="Unassembled WGS sequence"/>
</dbReference>
<evidence type="ECO:0000256" key="2">
    <source>
        <dbReference type="ARBA" id="ARBA00005364"/>
    </source>
</evidence>
<name>A0A1B8GN77_9PEZI</name>
<feature type="transmembrane region" description="Helical" evidence="8">
    <location>
        <begin position="72"/>
        <end position="95"/>
    </location>
</feature>
<dbReference type="GO" id="GO:0005262">
    <property type="term" value="F:calcium channel activity"/>
    <property type="evidence" value="ECO:0007669"/>
    <property type="project" value="TreeGrafter"/>
</dbReference>
<keyword evidence="5 8" id="KW-1133">Transmembrane helix</keyword>
<keyword evidence="6 8" id="KW-0472">Membrane</keyword>
<keyword evidence="3" id="KW-0050">Antiport</keyword>
<dbReference type="STRING" id="342668.A0A1B8GN77"/>
<evidence type="ECO:0000256" key="3">
    <source>
        <dbReference type="ARBA" id="ARBA00022449"/>
    </source>
</evidence>
<evidence type="ECO:0000256" key="4">
    <source>
        <dbReference type="ARBA" id="ARBA00022692"/>
    </source>
</evidence>
<comment type="subcellular location">
    <subcellularLocation>
        <location evidence="1">Membrane</location>
        <topology evidence="1">Multi-pass membrane protein</topology>
    </subcellularLocation>
</comment>
<protein>
    <recommendedName>
        <fullName evidence="9">Sodium/calcium exchanger membrane region domain-containing protein</fullName>
    </recommendedName>
</protein>